<name>A0A096AE13_9BACT</name>
<organism evidence="4 5">
    <name type="scientific">Prevotella bivia DNF00320</name>
    <dbReference type="NCBI Taxonomy" id="1401068"/>
    <lineage>
        <taxon>Bacteria</taxon>
        <taxon>Pseudomonadati</taxon>
        <taxon>Bacteroidota</taxon>
        <taxon>Bacteroidia</taxon>
        <taxon>Bacteroidales</taxon>
        <taxon>Prevotellaceae</taxon>
        <taxon>Prevotella</taxon>
    </lineage>
</organism>
<dbReference type="OrthoDB" id="1080386at2"/>
<dbReference type="InterPro" id="IPR025380">
    <property type="entry name" value="DUF4369"/>
</dbReference>
<evidence type="ECO:0000256" key="1">
    <source>
        <dbReference type="SAM" id="MobiDB-lite"/>
    </source>
</evidence>
<evidence type="ECO:0000256" key="2">
    <source>
        <dbReference type="SAM" id="SignalP"/>
    </source>
</evidence>
<comment type="caution">
    <text evidence="4">The sequence shown here is derived from an EMBL/GenBank/DDBJ whole genome shotgun (WGS) entry which is preliminary data.</text>
</comment>
<feature type="domain" description="DUF4369" evidence="3">
    <location>
        <begin position="21"/>
        <end position="112"/>
    </location>
</feature>
<keyword evidence="2" id="KW-0732">Signal</keyword>
<dbReference type="RefSeq" id="WP_036861666.1">
    <property type="nucleotide sequence ID" value="NZ_JRNQ01000017.1"/>
</dbReference>
<dbReference type="EMBL" id="JRNQ01000017">
    <property type="protein sequence ID" value="KGF45318.1"/>
    <property type="molecule type" value="Genomic_DNA"/>
</dbReference>
<reference evidence="4 5" key="1">
    <citation type="submission" date="2014-07" db="EMBL/GenBank/DDBJ databases">
        <authorList>
            <person name="McCorrison J."/>
            <person name="Sanka R."/>
            <person name="Torralba M."/>
            <person name="Gillis M."/>
            <person name="Haft D.H."/>
            <person name="Methe B."/>
            <person name="Sutton G."/>
            <person name="Nelson K.E."/>
        </authorList>
    </citation>
    <scope>NUCLEOTIDE SEQUENCE [LARGE SCALE GENOMIC DNA]</scope>
    <source>
        <strain evidence="4 5">DNF00320</strain>
    </source>
</reference>
<accession>A0A096AE13</accession>
<gene>
    <name evidence="4" type="ORF">HMPREF0647_03065</name>
</gene>
<protein>
    <recommendedName>
        <fullName evidence="3">DUF4369 domain-containing protein</fullName>
    </recommendedName>
</protein>
<feature type="region of interest" description="Disordered" evidence="1">
    <location>
        <begin position="246"/>
        <end position="283"/>
    </location>
</feature>
<evidence type="ECO:0000313" key="5">
    <source>
        <dbReference type="Proteomes" id="UP000029525"/>
    </source>
</evidence>
<dbReference type="AlphaFoldDB" id="A0A096AE13"/>
<feature type="chain" id="PRO_5001916348" description="DUF4369 domain-containing protein" evidence="2">
    <location>
        <begin position="21"/>
        <end position="283"/>
    </location>
</feature>
<evidence type="ECO:0000259" key="3">
    <source>
        <dbReference type="Pfam" id="PF14289"/>
    </source>
</evidence>
<dbReference type="Pfam" id="PF14289">
    <property type="entry name" value="DUF4369"/>
    <property type="match status" value="1"/>
</dbReference>
<evidence type="ECO:0000313" key="4">
    <source>
        <dbReference type="EMBL" id="KGF45318.1"/>
    </source>
</evidence>
<proteinExistence type="predicted"/>
<feature type="signal peptide" evidence="2">
    <location>
        <begin position="1"/>
        <end position="20"/>
    </location>
</feature>
<dbReference type="Proteomes" id="UP000029525">
    <property type="component" value="Unassembled WGS sequence"/>
</dbReference>
<sequence>MYKILFAILTVACFASCATSYDIKGTSNISSIDGRKLYLKIDKADTLLSIDSCDVIHGQFAFTGAMDTVRIAQIYMDDINLQFPIVLEQGDITICLDNIQQRVSGTPLNEQLNAFWTKFNQIRNQYAEIDHEESAAILNGQDEDAVNARLIRKALGVYAKSDKLFTKYVVDNFDNILGPWIFLTRISYDSMPNAYPVWMDEIMYTNAINQLPAWVEYIMSKATKHFKNNKQVKEFYSRFQQAQKEMNGTAEPPVAADPNMGTAPNVAAPTPMEMAGDSTNTSK</sequence>